<evidence type="ECO:0000313" key="1">
    <source>
        <dbReference type="EMBL" id="CAG6495643.1"/>
    </source>
</evidence>
<protein>
    <submittedName>
        <fullName evidence="1">(northern house mosquito) hypothetical protein</fullName>
    </submittedName>
</protein>
<reference evidence="1" key="1">
    <citation type="submission" date="2021-05" db="EMBL/GenBank/DDBJ databases">
        <authorList>
            <person name="Alioto T."/>
            <person name="Alioto T."/>
            <person name="Gomez Garrido J."/>
        </authorList>
    </citation>
    <scope>NUCLEOTIDE SEQUENCE</scope>
</reference>
<name>A0A8D8G6C4_CULPI</name>
<sequence>MKSYIELFPQDLITHHNKITPQDALLTLSLRSVHSMSCSFILCCSFSSCSSVYSMCSPSSELPVDCSPAPCSSSVFVNALTSNVSATSGTISVTSAAETSAGRGVTLLDFRLG</sequence>
<dbReference type="AlphaFoldDB" id="A0A8D8G6C4"/>
<proteinExistence type="predicted"/>
<dbReference type="EMBL" id="HBUE01129404">
    <property type="protein sequence ID" value="CAG6495643.1"/>
    <property type="molecule type" value="Transcribed_RNA"/>
</dbReference>
<organism evidence="1">
    <name type="scientific">Culex pipiens</name>
    <name type="common">House mosquito</name>
    <dbReference type="NCBI Taxonomy" id="7175"/>
    <lineage>
        <taxon>Eukaryota</taxon>
        <taxon>Metazoa</taxon>
        <taxon>Ecdysozoa</taxon>
        <taxon>Arthropoda</taxon>
        <taxon>Hexapoda</taxon>
        <taxon>Insecta</taxon>
        <taxon>Pterygota</taxon>
        <taxon>Neoptera</taxon>
        <taxon>Endopterygota</taxon>
        <taxon>Diptera</taxon>
        <taxon>Nematocera</taxon>
        <taxon>Culicoidea</taxon>
        <taxon>Culicidae</taxon>
        <taxon>Culicinae</taxon>
        <taxon>Culicini</taxon>
        <taxon>Culex</taxon>
        <taxon>Culex</taxon>
    </lineage>
</organism>
<accession>A0A8D8G6C4</accession>